<evidence type="ECO:0000256" key="5">
    <source>
        <dbReference type="ARBA" id="ARBA00022857"/>
    </source>
</evidence>
<evidence type="ECO:0000313" key="8">
    <source>
        <dbReference type="EMBL" id="PKS05479.1"/>
    </source>
</evidence>
<reference evidence="8 9" key="1">
    <citation type="journal article" date="2017" name="G3 (Bethesda)">
        <title>First Draft Genome Sequence of the Pathogenic Fungus Lomentospora prolificans (Formerly Scedosporium prolificans).</title>
        <authorList>
            <person name="Luo R."/>
            <person name="Zimin A."/>
            <person name="Workman R."/>
            <person name="Fan Y."/>
            <person name="Pertea G."/>
            <person name="Grossman N."/>
            <person name="Wear M.P."/>
            <person name="Jia B."/>
            <person name="Miller H."/>
            <person name="Casadevall A."/>
            <person name="Timp W."/>
            <person name="Zhang S.X."/>
            <person name="Salzberg S.L."/>
        </authorList>
    </citation>
    <scope>NUCLEOTIDE SEQUENCE [LARGE SCALE GENOMIC DNA]</scope>
    <source>
        <strain evidence="8 9">JHH-5317</strain>
    </source>
</reference>
<keyword evidence="5" id="KW-0521">NADP</keyword>
<comment type="similarity">
    <text evidence="2">Belongs to the FAD-binding monooxygenase family.</text>
</comment>
<keyword evidence="9" id="KW-1185">Reference proteome</keyword>
<dbReference type="EMBL" id="NLAX01001623">
    <property type="protein sequence ID" value="PKS05479.1"/>
    <property type="molecule type" value="Genomic_DNA"/>
</dbReference>
<evidence type="ECO:0000256" key="3">
    <source>
        <dbReference type="ARBA" id="ARBA00022630"/>
    </source>
</evidence>
<dbReference type="Gene3D" id="3.50.50.60">
    <property type="entry name" value="FAD/NAD(P)-binding domain"/>
    <property type="match status" value="2"/>
</dbReference>
<sequence>MTVPAVDLVALTTKYAQEKDKRVRADGVNQYVQLADSDRWAKLARDPWVDHEALNASPDTLKDGDEIKVLILGAGYGGLLYAVRLIEAGFKPEDIRVIDAAGGFGGTWYWNRYPGLMCDVESYIYMPLLEETGYMPKHKYSYGYELREHADRIAQKWDVKASFRTSAESSTWDDEAKRWVTKLRQDRGPGGTADLTVRSQFIINANGVINHPKMPLGLEGFGGEAFHTARWDFNVTGGSPSDWTLNELRDKRVGIIGTGATAIQVVPELAKWAKELYVFQRTPCSVSARDQRPTDPEEWKSKIANKKGWQRERSRNFNQFCTAERQGENMVDDGWTKALAYHTLTGTPQEKPIGMEDIPNHIGKMVALDFEYTEGTRRRVEETVKDKNVAERLKAWYPVWCKRPTFHDHYLPTFNLPNVHLVDTDGKGVSGANEANLFVGDKEYPIDVLVLSTGYRPPLAGNGEPGSHSNMVFTGRDGRTLMDKWTAQGATTLHGVLTNGFPNMFITGPAQTGACPNFVWVQNVLSEHIAYIASKAVEQNGDKAVVEPTVEAEEGWSMQIMAFAGFIAPIGICTPSYINNEGGLPQDHAEALKTMRAASYSHGMNAYEDVLTNWRDNGKLEGLVIS</sequence>
<evidence type="ECO:0008006" key="10">
    <source>
        <dbReference type="Google" id="ProtNLM"/>
    </source>
</evidence>
<dbReference type="VEuPathDB" id="FungiDB:jhhlp_008857"/>
<gene>
    <name evidence="8" type="ORF">jhhlp_008857</name>
</gene>
<dbReference type="AlphaFoldDB" id="A0A2N3MZ82"/>
<keyword evidence="6" id="KW-0560">Oxidoreductase</keyword>
<evidence type="ECO:0000256" key="2">
    <source>
        <dbReference type="ARBA" id="ARBA00010139"/>
    </source>
</evidence>
<evidence type="ECO:0000256" key="4">
    <source>
        <dbReference type="ARBA" id="ARBA00022827"/>
    </source>
</evidence>
<evidence type="ECO:0000256" key="7">
    <source>
        <dbReference type="SAM" id="MobiDB-lite"/>
    </source>
</evidence>
<dbReference type="Proteomes" id="UP000233524">
    <property type="component" value="Unassembled WGS sequence"/>
</dbReference>
<comment type="caution">
    <text evidence="8">The sequence shown here is derived from an EMBL/GenBank/DDBJ whole genome shotgun (WGS) entry which is preliminary data.</text>
</comment>
<dbReference type="InParanoid" id="A0A2N3MZ82"/>
<dbReference type="STRING" id="41688.A0A2N3MZ82"/>
<dbReference type="SUPFAM" id="SSF51905">
    <property type="entry name" value="FAD/NAD(P)-binding domain"/>
    <property type="match status" value="1"/>
</dbReference>
<evidence type="ECO:0000256" key="1">
    <source>
        <dbReference type="ARBA" id="ARBA00001974"/>
    </source>
</evidence>
<dbReference type="PANTHER" id="PTHR43098:SF2">
    <property type="entry name" value="FAD-BINDING MONOOXYGENASE AUSB-RELATED"/>
    <property type="match status" value="1"/>
</dbReference>
<dbReference type="InterPro" id="IPR050775">
    <property type="entry name" value="FAD-binding_Monooxygenases"/>
</dbReference>
<organism evidence="8 9">
    <name type="scientific">Lomentospora prolificans</name>
    <dbReference type="NCBI Taxonomy" id="41688"/>
    <lineage>
        <taxon>Eukaryota</taxon>
        <taxon>Fungi</taxon>
        <taxon>Dikarya</taxon>
        <taxon>Ascomycota</taxon>
        <taxon>Pezizomycotina</taxon>
        <taxon>Sordariomycetes</taxon>
        <taxon>Hypocreomycetidae</taxon>
        <taxon>Microascales</taxon>
        <taxon>Microascaceae</taxon>
        <taxon>Lomentospora</taxon>
    </lineage>
</organism>
<dbReference type="InterPro" id="IPR036188">
    <property type="entry name" value="FAD/NAD-bd_sf"/>
</dbReference>
<keyword evidence="4" id="KW-0274">FAD</keyword>
<keyword evidence="3" id="KW-0285">Flavoprotein</keyword>
<evidence type="ECO:0000256" key="6">
    <source>
        <dbReference type="ARBA" id="ARBA00023002"/>
    </source>
</evidence>
<feature type="compositionally biased region" description="Basic and acidic residues" evidence="7">
    <location>
        <begin position="289"/>
        <end position="301"/>
    </location>
</feature>
<dbReference type="OrthoDB" id="66881at2759"/>
<name>A0A2N3MZ82_9PEZI</name>
<dbReference type="PANTHER" id="PTHR43098">
    <property type="entry name" value="L-ORNITHINE N(5)-MONOOXYGENASE-RELATED"/>
    <property type="match status" value="1"/>
</dbReference>
<dbReference type="GO" id="GO:0016491">
    <property type="term" value="F:oxidoreductase activity"/>
    <property type="evidence" value="ECO:0007669"/>
    <property type="project" value="UniProtKB-KW"/>
</dbReference>
<evidence type="ECO:0000313" key="9">
    <source>
        <dbReference type="Proteomes" id="UP000233524"/>
    </source>
</evidence>
<feature type="region of interest" description="Disordered" evidence="7">
    <location>
        <begin position="287"/>
        <end position="306"/>
    </location>
</feature>
<proteinExistence type="inferred from homology"/>
<protein>
    <recommendedName>
        <fullName evidence="10">FAD/NAD(P)-binding domain-containing protein</fullName>
    </recommendedName>
</protein>
<comment type="cofactor">
    <cofactor evidence="1">
        <name>FAD</name>
        <dbReference type="ChEBI" id="CHEBI:57692"/>
    </cofactor>
</comment>
<accession>A0A2N3MZ82</accession>
<dbReference type="Pfam" id="PF13450">
    <property type="entry name" value="NAD_binding_8"/>
    <property type="match status" value="1"/>
</dbReference>